<dbReference type="OrthoDB" id="1641132at2759"/>
<organism evidence="7 8">
    <name type="scientific">Heliocybe sulcata</name>
    <dbReference type="NCBI Taxonomy" id="5364"/>
    <lineage>
        <taxon>Eukaryota</taxon>
        <taxon>Fungi</taxon>
        <taxon>Dikarya</taxon>
        <taxon>Basidiomycota</taxon>
        <taxon>Agaricomycotina</taxon>
        <taxon>Agaricomycetes</taxon>
        <taxon>Gloeophyllales</taxon>
        <taxon>Gloeophyllaceae</taxon>
        <taxon>Heliocybe</taxon>
    </lineage>
</organism>
<evidence type="ECO:0000256" key="3">
    <source>
        <dbReference type="ARBA" id="ARBA00022989"/>
    </source>
</evidence>
<evidence type="ECO:0000313" key="7">
    <source>
        <dbReference type="EMBL" id="TFK57547.1"/>
    </source>
</evidence>
<keyword evidence="2 5" id="KW-0812">Transmembrane</keyword>
<dbReference type="STRING" id="5364.A0A5C3NKV6"/>
<evidence type="ECO:0000256" key="5">
    <source>
        <dbReference type="SAM" id="Phobius"/>
    </source>
</evidence>
<evidence type="ECO:0000256" key="2">
    <source>
        <dbReference type="ARBA" id="ARBA00022692"/>
    </source>
</evidence>
<feature type="transmembrane region" description="Helical" evidence="5">
    <location>
        <begin position="165"/>
        <end position="186"/>
    </location>
</feature>
<proteinExistence type="predicted"/>
<dbReference type="PANTHER" id="PTHR23241:SF102">
    <property type="entry name" value="LD23009P"/>
    <property type="match status" value="1"/>
</dbReference>
<evidence type="ECO:0000313" key="8">
    <source>
        <dbReference type="Proteomes" id="UP000305948"/>
    </source>
</evidence>
<keyword evidence="8" id="KW-1185">Reference proteome</keyword>
<dbReference type="GO" id="GO:0016020">
    <property type="term" value="C:membrane"/>
    <property type="evidence" value="ECO:0007669"/>
    <property type="project" value="UniProtKB-SubCell"/>
</dbReference>
<sequence>MAKIDTLNLATLGQIFSLNGLYMLGYSWLFGMAIWVTFFGGIIALRALPRHQFGTLQHRTFPVYFVISMALTSFLSAKWVFSHPDVVTYITSPSHADVAQLYALAFAFVCQATNYFAVGPLTSKTMFQRHKLEKEEGKTYDQAGVSAQMKALNARFSSLHGISSLANLGAVIALAFHGLWIAHAGVEGY</sequence>
<keyword evidence="4 5" id="KW-0472">Membrane</keyword>
<feature type="transmembrane region" description="Helical" evidence="5">
    <location>
        <begin position="26"/>
        <end position="49"/>
    </location>
</feature>
<feature type="transmembrane region" description="Helical" evidence="5">
    <location>
        <begin position="101"/>
        <end position="121"/>
    </location>
</feature>
<keyword evidence="3 5" id="KW-1133">Transmembrane helix</keyword>
<dbReference type="PANTHER" id="PTHR23241">
    <property type="entry name" value="LATE EMBRYOGENESIS ABUNDANT PLANTS LEA-RELATED"/>
    <property type="match status" value="1"/>
</dbReference>
<dbReference type="EMBL" id="ML213503">
    <property type="protein sequence ID" value="TFK57547.1"/>
    <property type="molecule type" value="Genomic_DNA"/>
</dbReference>
<protein>
    <recommendedName>
        <fullName evidence="6">TMEM205-like domain-containing protein</fullName>
    </recommendedName>
</protein>
<evidence type="ECO:0000256" key="4">
    <source>
        <dbReference type="ARBA" id="ARBA00023136"/>
    </source>
</evidence>
<reference evidence="7 8" key="1">
    <citation type="journal article" date="2019" name="Nat. Ecol. Evol.">
        <title>Megaphylogeny resolves global patterns of mushroom evolution.</title>
        <authorList>
            <person name="Varga T."/>
            <person name="Krizsan K."/>
            <person name="Foldi C."/>
            <person name="Dima B."/>
            <person name="Sanchez-Garcia M."/>
            <person name="Sanchez-Ramirez S."/>
            <person name="Szollosi G.J."/>
            <person name="Szarkandi J.G."/>
            <person name="Papp V."/>
            <person name="Albert L."/>
            <person name="Andreopoulos W."/>
            <person name="Angelini C."/>
            <person name="Antonin V."/>
            <person name="Barry K.W."/>
            <person name="Bougher N.L."/>
            <person name="Buchanan P."/>
            <person name="Buyck B."/>
            <person name="Bense V."/>
            <person name="Catcheside P."/>
            <person name="Chovatia M."/>
            <person name="Cooper J."/>
            <person name="Damon W."/>
            <person name="Desjardin D."/>
            <person name="Finy P."/>
            <person name="Geml J."/>
            <person name="Haridas S."/>
            <person name="Hughes K."/>
            <person name="Justo A."/>
            <person name="Karasinski D."/>
            <person name="Kautmanova I."/>
            <person name="Kiss B."/>
            <person name="Kocsube S."/>
            <person name="Kotiranta H."/>
            <person name="LaButti K.M."/>
            <person name="Lechner B.E."/>
            <person name="Liimatainen K."/>
            <person name="Lipzen A."/>
            <person name="Lukacs Z."/>
            <person name="Mihaltcheva S."/>
            <person name="Morgado L.N."/>
            <person name="Niskanen T."/>
            <person name="Noordeloos M.E."/>
            <person name="Ohm R.A."/>
            <person name="Ortiz-Santana B."/>
            <person name="Ovrebo C."/>
            <person name="Racz N."/>
            <person name="Riley R."/>
            <person name="Savchenko A."/>
            <person name="Shiryaev A."/>
            <person name="Soop K."/>
            <person name="Spirin V."/>
            <person name="Szebenyi C."/>
            <person name="Tomsovsky M."/>
            <person name="Tulloss R.E."/>
            <person name="Uehling J."/>
            <person name="Grigoriev I.V."/>
            <person name="Vagvolgyi C."/>
            <person name="Papp T."/>
            <person name="Martin F.M."/>
            <person name="Miettinen O."/>
            <person name="Hibbett D.S."/>
            <person name="Nagy L.G."/>
        </authorList>
    </citation>
    <scope>NUCLEOTIDE SEQUENCE [LARGE SCALE GENOMIC DNA]</scope>
    <source>
        <strain evidence="7 8">OMC1185</strain>
    </source>
</reference>
<comment type="subcellular location">
    <subcellularLocation>
        <location evidence="1">Membrane</location>
    </subcellularLocation>
</comment>
<evidence type="ECO:0000256" key="1">
    <source>
        <dbReference type="ARBA" id="ARBA00004370"/>
    </source>
</evidence>
<gene>
    <name evidence="7" type="ORF">OE88DRAFT_1651322</name>
</gene>
<dbReference type="Pfam" id="PF13664">
    <property type="entry name" value="DUF4149"/>
    <property type="match status" value="1"/>
</dbReference>
<dbReference type="AlphaFoldDB" id="A0A5C3NKV6"/>
<dbReference type="Proteomes" id="UP000305948">
    <property type="component" value="Unassembled WGS sequence"/>
</dbReference>
<dbReference type="InterPro" id="IPR053009">
    <property type="entry name" value="Xanthocillin_Biosynth-Assoc"/>
</dbReference>
<feature type="transmembrane region" description="Helical" evidence="5">
    <location>
        <begin position="61"/>
        <end position="81"/>
    </location>
</feature>
<name>A0A5C3NKV6_9AGAM</name>
<evidence type="ECO:0000259" key="6">
    <source>
        <dbReference type="Pfam" id="PF13664"/>
    </source>
</evidence>
<dbReference type="InterPro" id="IPR025423">
    <property type="entry name" value="TMEM205-like"/>
</dbReference>
<feature type="domain" description="TMEM205-like" evidence="6">
    <location>
        <begin position="24"/>
        <end position="131"/>
    </location>
</feature>
<accession>A0A5C3NKV6</accession>